<dbReference type="InterPro" id="IPR035418">
    <property type="entry name" value="AraC-bd_2"/>
</dbReference>
<dbReference type="InterPro" id="IPR050204">
    <property type="entry name" value="AraC_XylS_family_regulators"/>
</dbReference>
<dbReference type="Pfam" id="PF12833">
    <property type="entry name" value="HTH_18"/>
    <property type="match status" value="1"/>
</dbReference>
<sequence>MTGLPQTELLPAHPVARANDVDEAHEAVTRTYLPHRLEVLDRGTDLDMRLNAVRMGAVTAGYLRYGSAVRLGTVDAGGYHVNIPVTGRCEQRCGASEPVFAGPGRAAVFMPGHPADLRWGAGCAQLCLMIERHELELELERQLGRPLGERPRFTTTMDLDTPAARSWLEVLALLEREADRPGGITHHPAAAAHLQSLVIAGLLLAQPSNYSDHLHAPAAPAPPRALRRAVELIEDEPGLPWTSSTLAREVSISVRALQEGFQRWFGLPPMAYLRDVRLTRVHDELAVADPDGTTIAGVAARWGFLHAGRFSTAYRRKFGGLPSETLHGRHPAKGR</sequence>
<dbReference type="PANTHER" id="PTHR46796">
    <property type="entry name" value="HTH-TYPE TRANSCRIPTIONAL ACTIVATOR RHAS-RELATED"/>
    <property type="match status" value="1"/>
</dbReference>
<keyword evidence="1" id="KW-0805">Transcription regulation</keyword>
<dbReference type="PROSITE" id="PS01124">
    <property type="entry name" value="HTH_ARAC_FAMILY_2"/>
    <property type="match status" value="1"/>
</dbReference>
<dbReference type="Gene3D" id="1.10.10.60">
    <property type="entry name" value="Homeodomain-like"/>
    <property type="match status" value="1"/>
</dbReference>
<accession>A0A6I8M203</accession>
<dbReference type="InterPro" id="IPR018060">
    <property type="entry name" value="HTH_AraC"/>
</dbReference>
<reference evidence="5 6" key="1">
    <citation type="submission" date="2019-09" db="EMBL/GenBank/DDBJ databases">
        <authorList>
            <person name="Leyn A S."/>
        </authorList>
    </citation>
    <scope>NUCLEOTIDE SEQUENCE [LARGE SCALE GENOMIC DNA]</scope>
    <source>
        <strain evidence="5">AA231_1</strain>
    </source>
</reference>
<dbReference type="GO" id="GO:0003700">
    <property type="term" value="F:DNA-binding transcription factor activity"/>
    <property type="evidence" value="ECO:0007669"/>
    <property type="project" value="InterPro"/>
</dbReference>
<gene>
    <name evidence="5" type="ORF">AA23TX_07006</name>
</gene>
<feature type="domain" description="HTH araC/xylS-type" evidence="4">
    <location>
        <begin position="227"/>
        <end position="328"/>
    </location>
</feature>
<dbReference type="SUPFAM" id="SSF46689">
    <property type="entry name" value="Homeodomain-like"/>
    <property type="match status" value="1"/>
</dbReference>
<protein>
    <recommendedName>
        <fullName evidence="4">HTH araC/xylS-type domain-containing protein</fullName>
    </recommendedName>
</protein>
<evidence type="ECO:0000313" key="6">
    <source>
        <dbReference type="Proteomes" id="UP000399805"/>
    </source>
</evidence>
<dbReference type="Proteomes" id="UP000399805">
    <property type="component" value="Unassembled WGS sequence"/>
</dbReference>
<dbReference type="EMBL" id="CABVGP010000002">
    <property type="protein sequence ID" value="VVJ21993.1"/>
    <property type="molecule type" value="Genomic_DNA"/>
</dbReference>
<dbReference type="GO" id="GO:0043565">
    <property type="term" value="F:sequence-specific DNA binding"/>
    <property type="evidence" value="ECO:0007669"/>
    <property type="project" value="InterPro"/>
</dbReference>
<evidence type="ECO:0000313" key="5">
    <source>
        <dbReference type="EMBL" id="VVJ21993.1"/>
    </source>
</evidence>
<evidence type="ECO:0000256" key="3">
    <source>
        <dbReference type="ARBA" id="ARBA00023163"/>
    </source>
</evidence>
<organism evidence="5 6">
    <name type="scientific">Amycolatopsis camponoti</name>
    <dbReference type="NCBI Taxonomy" id="2606593"/>
    <lineage>
        <taxon>Bacteria</taxon>
        <taxon>Bacillati</taxon>
        <taxon>Actinomycetota</taxon>
        <taxon>Actinomycetes</taxon>
        <taxon>Pseudonocardiales</taxon>
        <taxon>Pseudonocardiaceae</taxon>
        <taxon>Amycolatopsis</taxon>
    </lineage>
</organism>
<proteinExistence type="predicted"/>
<name>A0A6I8M203_9PSEU</name>
<evidence type="ECO:0000256" key="1">
    <source>
        <dbReference type="ARBA" id="ARBA00023015"/>
    </source>
</evidence>
<dbReference type="SMART" id="SM00342">
    <property type="entry name" value="HTH_ARAC"/>
    <property type="match status" value="1"/>
</dbReference>
<keyword evidence="3" id="KW-0804">Transcription</keyword>
<dbReference type="InterPro" id="IPR009057">
    <property type="entry name" value="Homeodomain-like_sf"/>
</dbReference>
<evidence type="ECO:0000256" key="2">
    <source>
        <dbReference type="ARBA" id="ARBA00023125"/>
    </source>
</evidence>
<dbReference type="Pfam" id="PF14525">
    <property type="entry name" value="AraC_binding_2"/>
    <property type="match status" value="1"/>
</dbReference>
<dbReference type="InterPro" id="IPR018062">
    <property type="entry name" value="HTH_AraC-typ_CS"/>
</dbReference>
<dbReference type="AlphaFoldDB" id="A0A6I8M203"/>
<dbReference type="PROSITE" id="PS00041">
    <property type="entry name" value="HTH_ARAC_FAMILY_1"/>
    <property type="match status" value="1"/>
</dbReference>
<keyword evidence="6" id="KW-1185">Reference proteome</keyword>
<evidence type="ECO:0000259" key="4">
    <source>
        <dbReference type="PROSITE" id="PS01124"/>
    </source>
</evidence>
<dbReference type="RefSeq" id="WP_196425658.1">
    <property type="nucleotide sequence ID" value="NZ_CABVGP010000002.1"/>
</dbReference>
<keyword evidence="2" id="KW-0238">DNA-binding</keyword>
<dbReference type="PANTHER" id="PTHR46796:SF12">
    <property type="entry name" value="HTH-TYPE DNA-BINDING TRANSCRIPTIONAL ACTIVATOR EUTR"/>
    <property type="match status" value="1"/>
</dbReference>